<feature type="transmembrane region" description="Helical" evidence="7">
    <location>
        <begin position="6"/>
        <end position="28"/>
    </location>
</feature>
<accession>A0A1H5VDR5</accession>
<dbReference type="InterPro" id="IPR001123">
    <property type="entry name" value="LeuE-type"/>
</dbReference>
<evidence type="ECO:0000256" key="5">
    <source>
        <dbReference type="ARBA" id="ARBA00022989"/>
    </source>
</evidence>
<dbReference type="PIRSF" id="PIRSF006324">
    <property type="entry name" value="LeuE"/>
    <property type="match status" value="1"/>
</dbReference>
<keyword evidence="6 7" id="KW-0472">Membrane</keyword>
<feature type="transmembrane region" description="Helical" evidence="7">
    <location>
        <begin position="40"/>
        <end position="65"/>
    </location>
</feature>
<dbReference type="AlphaFoldDB" id="A0A1H5VDR5"/>
<dbReference type="PANTHER" id="PTHR30086:SF14">
    <property type="entry name" value="HOMOSERINE_HOMOSERINE LACTONE EFFLUX PROTEIN"/>
    <property type="match status" value="1"/>
</dbReference>
<dbReference type="OrthoDB" id="9804822at2"/>
<dbReference type="Pfam" id="PF01810">
    <property type="entry name" value="LysE"/>
    <property type="match status" value="1"/>
</dbReference>
<dbReference type="GO" id="GO:0042970">
    <property type="term" value="F:homoserine transmembrane transporter activity"/>
    <property type="evidence" value="ECO:0007669"/>
    <property type="project" value="TreeGrafter"/>
</dbReference>
<evidence type="ECO:0000313" key="9">
    <source>
        <dbReference type="Proteomes" id="UP000236745"/>
    </source>
</evidence>
<keyword evidence="9" id="KW-1185">Reference proteome</keyword>
<protein>
    <submittedName>
        <fullName evidence="8">Threonine/homoserine/homoserine lactone efflux protein</fullName>
    </submittedName>
</protein>
<feature type="transmembrane region" description="Helical" evidence="7">
    <location>
        <begin position="183"/>
        <end position="202"/>
    </location>
</feature>
<reference evidence="8 9" key="1">
    <citation type="submission" date="2016-10" db="EMBL/GenBank/DDBJ databases">
        <authorList>
            <person name="de Groot N.N."/>
        </authorList>
    </citation>
    <scope>NUCLEOTIDE SEQUENCE [LARGE SCALE GENOMIC DNA]</scope>
    <source>
        <strain evidence="8 9">DSM 22012</strain>
    </source>
</reference>
<organism evidence="8 9">
    <name type="scientific">Marinobacterium lutimaris</name>
    <dbReference type="NCBI Taxonomy" id="568106"/>
    <lineage>
        <taxon>Bacteria</taxon>
        <taxon>Pseudomonadati</taxon>
        <taxon>Pseudomonadota</taxon>
        <taxon>Gammaproteobacteria</taxon>
        <taxon>Oceanospirillales</taxon>
        <taxon>Oceanospirillaceae</taxon>
        <taxon>Marinobacterium</taxon>
    </lineage>
</organism>
<name>A0A1H5VDR5_9GAMM</name>
<gene>
    <name evidence="8" type="ORF">SAMN05444390_101706</name>
</gene>
<dbReference type="EMBL" id="FNVQ01000001">
    <property type="protein sequence ID" value="SEF85495.1"/>
    <property type="molecule type" value="Genomic_DNA"/>
</dbReference>
<dbReference type="GO" id="GO:0005886">
    <property type="term" value="C:plasma membrane"/>
    <property type="evidence" value="ECO:0007669"/>
    <property type="project" value="UniProtKB-SubCell"/>
</dbReference>
<comment type="subcellular location">
    <subcellularLocation>
        <location evidence="1">Cell membrane</location>
        <topology evidence="1">Multi-pass membrane protein</topology>
    </subcellularLocation>
</comment>
<feature type="transmembrane region" description="Helical" evidence="7">
    <location>
        <begin position="71"/>
        <end position="91"/>
    </location>
</feature>
<comment type="similarity">
    <text evidence="2">Belongs to the Rht family.</text>
</comment>
<keyword evidence="5 7" id="KW-1133">Transmembrane helix</keyword>
<evidence type="ECO:0000256" key="1">
    <source>
        <dbReference type="ARBA" id="ARBA00004651"/>
    </source>
</evidence>
<evidence type="ECO:0000256" key="2">
    <source>
        <dbReference type="ARBA" id="ARBA00007928"/>
    </source>
</evidence>
<evidence type="ECO:0000313" key="8">
    <source>
        <dbReference type="EMBL" id="SEF85495.1"/>
    </source>
</evidence>
<sequence>MDLHSWLLYTLAVIGLAITPGPNGLLALTHGALYGSGKAVYTVAGGVLGFTCLIALSMFGLGALIQTSSDTLLILKWVGAAYLLWLGIQLWRAPVLQLGIEGQHSLVPNHSLFRKGLLTALSNPKVLVFYAAFLPQFLDAERPMVPQFAVMAITYAVIEFVVEYQVAKFAHFFRPWLQRAGKGFNRSCGSLFALIGVALPLMR</sequence>
<evidence type="ECO:0000256" key="4">
    <source>
        <dbReference type="ARBA" id="ARBA00022692"/>
    </source>
</evidence>
<dbReference type="PANTHER" id="PTHR30086">
    <property type="entry name" value="ARGININE EXPORTER PROTEIN ARGO"/>
    <property type="match status" value="1"/>
</dbReference>
<keyword evidence="3" id="KW-1003">Cell membrane</keyword>
<evidence type="ECO:0000256" key="6">
    <source>
        <dbReference type="ARBA" id="ARBA00023136"/>
    </source>
</evidence>
<dbReference type="RefSeq" id="WP_104001670.1">
    <property type="nucleotide sequence ID" value="NZ_FNVQ01000001.1"/>
</dbReference>
<keyword evidence="4 7" id="KW-0812">Transmembrane</keyword>
<evidence type="ECO:0000256" key="7">
    <source>
        <dbReference type="SAM" id="Phobius"/>
    </source>
</evidence>
<proteinExistence type="inferred from homology"/>
<dbReference type="Proteomes" id="UP000236745">
    <property type="component" value="Unassembled WGS sequence"/>
</dbReference>
<evidence type="ECO:0000256" key="3">
    <source>
        <dbReference type="ARBA" id="ARBA00022475"/>
    </source>
</evidence>
<feature type="transmembrane region" description="Helical" evidence="7">
    <location>
        <begin position="145"/>
        <end position="162"/>
    </location>
</feature>